<comment type="caution">
    <text evidence="1">The sequence shown here is derived from an EMBL/GenBank/DDBJ whole genome shotgun (WGS) entry which is preliminary data.</text>
</comment>
<accession>A0ACB9R9Z7</accession>
<dbReference type="EMBL" id="CM042883">
    <property type="protein sequence ID" value="KAI4375699.1"/>
    <property type="molecule type" value="Genomic_DNA"/>
</dbReference>
<proteinExistence type="predicted"/>
<reference evidence="2" key="1">
    <citation type="journal article" date="2023" name="Front. Plant Sci.">
        <title>Chromosomal-level genome assembly of Melastoma candidum provides insights into trichome evolution.</title>
        <authorList>
            <person name="Zhong Y."/>
            <person name="Wu W."/>
            <person name="Sun C."/>
            <person name="Zou P."/>
            <person name="Liu Y."/>
            <person name="Dai S."/>
            <person name="Zhou R."/>
        </authorList>
    </citation>
    <scope>NUCLEOTIDE SEQUENCE [LARGE SCALE GENOMIC DNA]</scope>
</reference>
<evidence type="ECO:0000313" key="1">
    <source>
        <dbReference type="EMBL" id="KAI4375699.1"/>
    </source>
</evidence>
<protein>
    <submittedName>
        <fullName evidence="1">Uncharacterized protein</fullName>
    </submittedName>
</protein>
<name>A0ACB9R9Z7_9MYRT</name>
<gene>
    <name evidence="1" type="ORF">MLD38_013536</name>
</gene>
<dbReference type="Proteomes" id="UP001057402">
    <property type="component" value="Chromosome 4"/>
</dbReference>
<sequence>MQTQIRPRPTSPRPSLPSLPPSSSASSAPPRATALSFPSYSPPFPKSIAVSALKMALKAAPANTQIGKMGPDEESLDLDVFAAAARRMADAAGEVIRLYFRKKFEILDKDDLSPVTIADRAAEEAMVSIILEIFPSHAIYGEENGWRCREKDADFVWVLDPIDGTKSFITGKPVFGTLIALLYKGRPILGIIDQPILRERWIGILGRKTTLNGEEISTRGCAKLAQAYLYTTSPHLFCGDAEVAFSRIRNKVKVPLYGCDCYAYALLASGYVDLVVESGLKPYDFLALIPVIEGAGGVITDWKGDELEWNAVPDAIATSFNVVAAGDRMIHKQALDLLQWL</sequence>
<evidence type="ECO:0000313" key="2">
    <source>
        <dbReference type="Proteomes" id="UP001057402"/>
    </source>
</evidence>
<keyword evidence="2" id="KW-1185">Reference proteome</keyword>
<organism evidence="1 2">
    <name type="scientific">Melastoma candidum</name>
    <dbReference type="NCBI Taxonomy" id="119954"/>
    <lineage>
        <taxon>Eukaryota</taxon>
        <taxon>Viridiplantae</taxon>
        <taxon>Streptophyta</taxon>
        <taxon>Embryophyta</taxon>
        <taxon>Tracheophyta</taxon>
        <taxon>Spermatophyta</taxon>
        <taxon>Magnoliopsida</taxon>
        <taxon>eudicotyledons</taxon>
        <taxon>Gunneridae</taxon>
        <taxon>Pentapetalae</taxon>
        <taxon>rosids</taxon>
        <taxon>malvids</taxon>
        <taxon>Myrtales</taxon>
        <taxon>Melastomataceae</taxon>
        <taxon>Melastomatoideae</taxon>
        <taxon>Melastomateae</taxon>
        <taxon>Melastoma</taxon>
    </lineage>
</organism>